<evidence type="ECO:0000313" key="3">
    <source>
        <dbReference type="Proteomes" id="UP000289734"/>
    </source>
</evidence>
<keyword evidence="3" id="KW-1185">Reference proteome</keyword>
<organism evidence="2 3">
    <name type="scientific">Flavobacterium piscinae</name>
    <dbReference type="NCBI Taxonomy" id="2506424"/>
    <lineage>
        <taxon>Bacteria</taxon>
        <taxon>Pseudomonadati</taxon>
        <taxon>Bacteroidota</taxon>
        <taxon>Flavobacteriia</taxon>
        <taxon>Flavobacteriales</taxon>
        <taxon>Flavobacteriaceae</taxon>
        <taxon>Flavobacterium</taxon>
    </lineage>
</organism>
<name>A0A4Q1KFN9_9FLAO</name>
<dbReference type="AlphaFoldDB" id="A0A4Q1KFN9"/>
<dbReference type="OrthoDB" id="1110633at2"/>
<keyword evidence="1" id="KW-0732">Signal</keyword>
<feature type="signal peptide" evidence="1">
    <location>
        <begin position="1"/>
        <end position="20"/>
    </location>
</feature>
<comment type="caution">
    <text evidence="2">The sequence shown here is derived from an EMBL/GenBank/DDBJ whole genome shotgun (WGS) entry which is preliminary data.</text>
</comment>
<gene>
    <name evidence="2" type="ORF">EQG68_14200</name>
</gene>
<protein>
    <recommendedName>
        <fullName evidence="4">Outer membrane protein assembly factor</fullName>
    </recommendedName>
</protein>
<evidence type="ECO:0000313" key="2">
    <source>
        <dbReference type="EMBL" id="RXR28503.1"/>
    </source>
</evidence>
<proteinExistence type="predicted"/>
<dbReference type="RefSeq" id="WP_129465552.1">
    <property type="nucleotide sequence ID" value="NZ_SBKQ01000018.1"/>
</dbReference>
<dbReference type="EMBL" id="SBKQ01000018">
    <property type="protein sequence ID" value="RXR28503.1"/>
    <property type="molecule type" value="Genomic_DNA"/>
</dbReference>
<evidence type="ECO:0008006" key="4">
    <source>
        <dbReference type="Google" id="ProtNLM"/>
    </source>
</evidence>
<feature type="chain" id="PRO_5020409639" description="Outer membrane protein assembly factor" evidence="1">
    <location>
        <begin position="21"/>
        <end position="609"/>
    </location>
</feature>
<sequence length="609" mass="71124">MTQKYFYLFLFLWICFISYAQDNKTKTDSAAIGYKKIENYSKKNKFTKFVHKLIFKSTDVKPTHPDKVESIAKKHVIYENKIIRKITIKTLDPFGYSEIDTTKKPKRFSEKAGNAVHMKSRNFAIRNVLLLKQNQPYDSLLILETARLVRSQRFVRRVDITAELAGKNADSVDVTVVVLDSWSLIPNANITPNKATYELTERNFLGSGHLWDNQYQHDLNDKRRAFSTRYVVPNIKNTYIQTDLNYQIDLENNYSKSIRVERKFFSPFTRWAGGAFVENRLRKDSLPSSSFQYSLQTFKYNTIDLWAGHSFRIKSDEFNDRKNTNLVTTLRYYKVNYLKDIASEFDAVDFFSSESFWLTGIGLSSRKFVQDEYVFNFAIAEDIPIGKYYGITGGVQNKNFENRLYFGIKATLGNYFKWGYFSTNYEYGSFFKDKKNQQTAFVLQINYFTPLIELGKWKVRQFFKSDVILGSHRLESVGDRISINESNGINGFNDPKFLGTRKMLFSFQSQSYSPWQWAGFRFSPFLNYSLAFLADSKRDFSISSGYSKLGFGVIITNDYLVFNSFQISFAYYPRIPNQGENIFKSNTYKTSDFGYLDFEINKPKTVLYE</sequence>
<evidence type="ECO:0000256" key="1">
    <source>
        <dbReference type="SAM" id="SignalP"/>
    </source>
</evidence>
<dbReference type="Proteomes" id="UP000289734">
    <property type="component" value="Unassembled WGS sequence"/>
</dbReference>
<reference evidence="3" key="1">
    <citation type="submission" date="2019-01" db="EMBL/GenBank/DDBJ databases">
        <title>Cytophagaceae bacterium strain CAR-16.</title>
        <authorList>
            <person name="Chen W.-M."/>
        </authorList>
    </citation>
    <scope>NUCLEOTIDE SEQUENCE [LARGE SCALE GENOMIC DNA]</scope>
    <source>
        <strain evidence="3">ICH-30</strain>
    </source>
</reference>
<accession>A0A4Q1KFN9</accession>